<dbReference type="PANTHER" id="PTHR43597">
    <property type="entry name" value="SULFUR ACCEPTOR PROTEIN CSDE"/>
    <property type="match status" value="1"/>
</dbReference>
<protein>
    <submittedName>
        <fullName evidence="3">SufE family protein</fullName>
    </submittedName>
</protein>
<evidence type="ECO:0000256" key="1">
    <source>
        <dbReference type="ARBA" id="ARBA00010282"/>
    </source>
</evidence>
<gene>
    <name evidence="3" type="ORF">JHT90_14610</name>
</gene>
<dbReference type="RefSeq" id="WP_201092365.1">
    <property type="nucleotide sequence ID" value="NZ_CP067393.1"/>
</dbReference>
<organism evidence="3 4">
    <name type="scientific">Entomomonas asaccharolytica</name>
    <dbReference type="NCBI Taxonomy" id="2785331"/>
    <lineage>
        <taxon>Bacteria</taxon>
        <taxon>Pseudomonadati</taxon>
        <taxon>Pseudomonadota</taxon>
        <taxon>Gammaproteobacteria</taxon>
        <taxon>Pseudomonadales</taxon>
        <taxon>Pseudomonadaceae</taxon>
        <taxon>Entomomonas</taxon>
    </lineage>
</organism>
<dbReference type="Pfam" id="PF02657">
    <property type="entry name" value="SufE"/>
    <property type="match status" value="1"/>
</dbReference>
<dbReference type="PANTHER" id="PTHR43597:SF5">
    <property type="entry name" value="SUFE-LIKE PROTEIN 2, CHLOROPLASTIC"/>
    <property type="match status" value="1"/>
</dbReference>
<dbReference type="AlphaFoldDB" id="A0A974RWU8"/>
<dbReference type="Gene3D" id="3.90.1010.10">
    <property type="match status" value="1"/>
</dbReference>
<dbReference type="SUPFAM" id="SSF82649">
    <property type="entry name" value="SufE/NifU"/>
    <property type="match status" value="1"/>
</dbReference>
<evidence type="ECO:0000313" key="4">
    <source>
        <dbReference type="Proteomes" id="UP000595278"/>
    </source>
</evidence>
<name>A0A974RWU8_9GAMM</name>
<proteinExistence type="inferred from homology"/>
<comment type="similarity">
    <text evidence="1">Belongs to the SufE family.</text>
</comment>
<feature type="domain" description="Fe-S metabolism associated" evidence="2">
    <location>
        <begin position="12"/>
        <end position="131"/>
    </location>
</feature>
<dbReference type="InterPro" id="IPR003808">
    <property type="entry name" value="Fe-S_metab-assoc_dom"/>
</dbReference>
<reference evidence="3 4" key="1">
    <citation type="submission" date="2021-01" db="EMBL/GenBank/DDBJ databases">
        <title>Entomomonas sp. F2A isolated from a house cricket (Acheta domesticus).</title>
        <authorList>
            <person name="Spergser J."/>
            <person name="Busse H.-J."/>
        </authorList>
    </citation>
    <scope>NUCLEOTIDE SEQUENCE [LARGE SCALE GENOMIC DNA]</scope>
    <source>
        <strain evidence="3 4">F2A</strain>
    </source>
</reference>
<sequence>MSLSNTAQQILDTFTAANSWEQKMRLLMQVGATLQPLDEKEQIDKNQVQGCESLVWLIAEQHNQLWHFKAYSDARLMRGLLVVLIVRVNGLTADEIKQIDLEDWFLQLGLARQLSSSRRDGLKAIFQKIKSI</sequence>
<dbReference type="EMBL" id="CP067393">
    <property type="protein sequence ID" value="QQP85581.1"/>
    <property type="molecule type" value="Genomic_DNA"/>
</dbReference>
<dbReference type="Proteomes" id="UP000595278">
    <property type="component" value="Chromosome"/>
</dbReference>
<accession>A0A974RWU8</accession>
<evidence type="ECO:0000259" key="2">
    <source>
        <dbReference type="Pfam" id="PF02657"/>
    </source>
</evidence>
<dbReference type="KEGG" id="eaz:JHT90_14610"/>
<evidence type="ECO:0000313" key="3">
    <source>
        <dbReference type="EMBL" id="QQP85581.1"/>
    </source>
</evidence>
<keyword evidence="4" id="KW-1185">Reference proteome</keyword>